<dbReference type="EMBL" id="JAVJAF010000001">
    <property type="protein sequence ID" value="MDR6233529.1"/>
    <property type="molecule type" value="Genomic_DNA"/>
</dbReference>
<name>A0AAJ2BN83_9PSED</name>
<accession>A0AAJ2BN83</accession>
<reference evidence="1" key="1">
    <citation type="submission" date="2023-08" db="EMBL/GenBank/DDBJ databases">
        <title>Functional and genomic diversity of the sorghum phyllosphere microbiome.</title>
        <authorList>
            <person name="Shade A."/>
        </authorList>
    </citation>
    <scope>NUCLEOTIDE SEQUENCE</scope>
    <source>
        <strain evidence="1">SORGH_AS_0201</strain>
    </source>
</reference>
<comment type="caution">
    <text evidence="1">The sequence shown here is derived from an EMBL/GenBank/DDBJ whole genome shotgun (WGS) entry which is preliminary data.</text>
</comment>
<dbReference type="Proteomes" id="UP001268036">
    <property type="component" value="Unassembled WGS sequence"/>
</dbReference>
<protein>
    <submittedName>
        <fullName evidence="1">Uncharacterized protein</fullName>
    </submittedName>
</protein>
<gene>
    <name evidence="1" type="ORF">QE440_001270</name>
</gene>
<evidence type="ECO:0000313" key="2">
    <source>
        <dbReference type="Proteomes" id="UP001268036"/>
    </source>
</evidence>
<dbReference type="RefSeq" id="WP_309756525.1">
    <property type="nucleotide sequence ID" value="NZ_JAVJAF010000001.1"/>
</dbReference>
<proteinExistence type="predicted"/>
<dbReference type="AlphaFoldDB" id="A0AAJ2BN83"/>
<evidence type="ECO:0000313" key="1">
    <source>
        <dbReference type="EMBL" id="MDR6233529.1"/>
    </source>
</evidence>
<sequence length="65" mass="6849">MSHDPQRPAYDGDVFVLPAGASLEDAERLAETIQRASPGVKAIVVVGDPRHLDLAALGQAGWQAL</sequence>
<organism evidence="1 2">
    <name type="scientific">Pseudomonas oryzihabitans</name>
    <dbReference type="NCBI Taxonomy" id="47885"/>
    <lineage>
        <taxon>Bacteria</taxon>
        <taxon>Pseudomonadati</taxon>
        <taxon>Pseudomonadota</taxon>
        <taxon>Gammaproteobacteria</taxon>
        <taxon>Pseudomonadales</taxon>
        <taxon>Pseudomonadaceae</taxon>
        <taxon>Pseudomonas</taxon>
    </lineage>
</organism>